<dbReference type="AlphaFoldDB" id="A0A2A3WWY8"/>
<organism evidence="1 2">
    <name type="scientific">Brevibacterium aurantiacum</name>
    <dbReference type="NCBI Taxonomy" id="273384"/>
    <lineage>
        <taxon>Bacteria</taxon>
        <taxon>Bacillati</taxon>
        <taxon>Actinomycetota</taxon>
        <taxon>Actinomycetes</taxon>
        <taxon>Micrococcales</taxon>
        <taxon>Brevibacteriaceae</taxon>
        <taxon>Brevibacterium</taxon>
    </lineage>
</organism>
<dbReference type="Proteomes" id="UP000218377">
    <property type="component" value="Unassembled WGS sequence"/>
</dbReference>
<dbReference type="EMBL" id="NRGX01000001">
    <property type="protein sequence ID" value="PCC16884.1"/>
    <property type="molecule type" value="Genomic_DNA"/>
</dbReference>
<accession>A0A2A3WWY8</accession>
<dbReference type="InterPro" id="IPR036390">
    <property type="entry name" value="WH_DNA-bd_sf"/>
</dbReference>
<evidence type="ECO:0000313" key="2">
    <source>
        <dbReference type="Proteomes" id="UP000218377"/>
    </source>
</evidence>
<evidence type="ECO:0000313" key="1">
    <source>
        <dbReference type="EMBL" id="PCC16884.1"/>
    </source>
</evidence>
<proteinExistence type="predicted"/>
<reference evidence="1 2" key="1">
    <citation type="journal article" date="2017" name="Elife">
        <title>Extensive horizontal gene transfer in cheese-associated bacteria.</title>
        <authorList>
            <person name="Bonham K.S."/>
            <person name="Wolfe B.E."/>
            <person name="Dutton R.J."/>
        </authorList>
    </citation>
    <scope>NUCLEOTIDE SEQUENCE [LARGE SCALE GENOMIC DNA]</scope>
    <source>
        <strain evidence="1 2">JB5</strain>
    </source>
</reference>
<name>A0A2A3WWY8_BREAU</name>
<protein>
    <submittedName>
        <fullName evidence="1">Transcriptional regulator</fullName>
    </submittedName>
</protein>
<sequence>MTQRSDPQLLVLHALRLVGFADTGAVAEHAGTGHADALRILREAEREGWVQRVAFADLDGWSLTDSGRKENERLLAKELLVADPGGVVATVYREFLPLNGRLLLAITDWQINPTPEDKFAPNNHSDLAWDGRILDELATLNVELPQLTERLSACLARFEGYERRFETALLRAQNGEPGWVDRTDVDSCHKVWFQLHEDLVATLGIDRGSEGQASGPS</sequence>
<dbReference type="SUPFAM" id="SSF46785">
    <property type="entry name" value="Winged helix' DNA-binding domain"/>
    <property type="match status" value="1"/>
</dbReference>
<comment type="caution">
    <text evidence="1">The sequence shown here is derived from an EMBL/GenBank/DDBJ whole genome shotgun (WGS) entry which is preliminary data.</text>
</comment>
<gene>
    <name evidence="1" type="ORF">CIK79_00335</name>
</gene>